<dbReference type="GO" id="GO:0005886">
    <property type="term" value="C:plasma membrane"/>
    <property type="evidence" value="ECO:0007669"/>
    <property type="project" value="UniProtKB-SubCell"/>
</dbReference>
<comment type="subcellular location">
    <subcellularLocation>
        <location evidence="1">Cell membrane</location>
        <topology evidence="1">Multi-pass membrane protein</topology>
    </subcellularLocation>
</comment>
<feature type="compositionally biased region" description="Low complexity" evidence="7">
    <location>
        <begin position="625"/>
        <end position="643"/>
    </location>
</feature>
<evidence type="ECO:0000256" key="7">
    <source>
        <dbReference type="SAM" id="MobiDB-lite"/>
    </source>
</evidence>
<comment type="caution">
    <text evidence="9">The sequence shown here is derived from an EMBL/GenBank/DDBJ whole genome shotgun (WGS) entry which is preliminary data.</text>
</comment>
<reference evidence="9 10" key="2">
    <citation type="submission" date="2007-06" db="EMBL/GenBank/DDBJ databases">
        <title>Draft genome sequence of Pseudoflavonifractor capillosus ATCC 29799.</title>
        <authorList>
            <person name="Sudarsanam P."/>
            <person name="Ley R."/>
            <person name="Guruge J."/>
            <person name="Turnbaugh P.J."/>
            <person name="Mahowald M."/>
            <person name="Liep D."/>
            <person name="Gordon J."/>
        </authorList>
    </citation>
    <scope>NUCLEOTIDE SEQUENCE [LARGE SCALE GENOMIC DNA]</scope>
    <source>
        <strain evidence="9 10">ATCC 29799</strain>
    </source>
</reference>
<feature type="region of interest" description="Disordered" evidence="7">
    <location>
        <begin position="596"/>
        <end position="680"/>
    </location>
</feature>
<evidence type="ECO:0000256" key="1">
    <source>
        <dbReference type="ARBA" id="ARBA00004651"/>
    </source>
</evidence>
<dbReference type="Proteomes" id="UP000003639">
    <property type="component" value="Unassembled WGS sequence"/>
</dbReference>
<keyword evidence="3" id="KW-1003">Cell membrane</keyword>
<evidence type="ECO:0000256" key="2">
    <source>
        <dbReference type="ARBA" id="ARBA00008806"/>
    </source>
</evidence>
<feature type="transmembrane region" description="Helical" evidence="8">
    <location>
        <begin position="86"/>
        <end position="105"/>
    </location>
</feature>
<protein>
    <submittedName>
        <fullName evidence="9">TraG/TraD family protein</fullName>
    </submittedName>
</protein>
<proteinExistence type="inferred from homology"/>
<dbReference type="Pfam" id="PF02534">
    <property type="entry name" value="T4SS-DNA_transf"/>
    <property type="match status" value="1"/>
</dbReference>
<dbReference type="AlphaFoldDB" id="A6NYJ8"/>
<dbReference type="Gene3D" id="3.40.50.300">
    <property type="entry name" value="P-loop containing nucleotide triphosphate hydrolases"/>
    <property type="match status" value="2"/>
</dbReference>
<evidence type="ECO:0000256" key="4">
    <source>
        <dbReference type="ARBA" id="ARBA00022692"/>
    </source>
</evidence>
<keyword evidence="10" id="KW-1185">Reference proteome</keyword>
<evidence type="ECO:0000313" key="10">
    <source>
        <dbReference type="Proteomes" id="UP000003639"/>
    </source>
</evidence>
<feature type="compositionally biased region" description="Pro residues" evidence="7">
    <location>
        <begin position="600"/>
        <end position="609"/>
    </location>
</feature>
<gene>
    <name evidence="9" type="ORF">BACCAP_03299</name>
</gene>
<dbReference type="InterPro" id="IPR027417">
    <property type="entry name" value="P-loop_NTPase"/>
</dbReference>
<keyword evidence="6 8" id="KW-0472">Membrane</keyword>
<name>A6NYJ8_9FIRM</name>
<dbReference type="SUPFAM" id="SSF52540">
    <property type="entry name" value="P-loop containing nucleoside triphosphate hydrolases"/>
    <property type="match status" value="1"/>
</dbReference>
<comment type="similarity">
    <text evidence="2">Belongs to the VirD4/TraG family.</text>
</comment>
<organism evidence="9 10">
    <name type="scientific">Pseudoflavonifractor capillosus ATCC 29799</name>
    <dbReference type="NCBI Taxonomy" id="411467"/>
    <lineage>
        <taxon>Bacteria</taxon>
        <taxon>Bacillati</taxon>
        <taxon>Bacillota</taxon>
        <taxon>Clostridia</taxon>
        <taxon>Eubacteriales</taxon>
        <taxon>Oscillospiraceae</taxon>
        <taxon>Pseudoflavonifractor</taxon>
    </lineage>
</organism>
<keyword evidence="5 8" id="KW-1133">Transmembrane helix</keyword>
<evidence type="ECO:0000313" key="9">
    <source>
        <dbReference type="EMBL" id="EDM98497.1"/>
    </source>
</evidence>
<feature type="transmembrane region" description="Helical" evidence="8">
    <location>
        <begin position="28"/>
        <end position="51"/>
    </location>
</feature>
<reference evidence="9 10" key="1">
    <citation type="submission" date="2007-04" db="EMBL/GenBank/DDBJ databases">
        <authorList>
            <person name="Fulton L."/>
            <person name="Clifton S."/>
            <person name="Fulton B."/>
            <person name="Xu J."/>
            <person name="Minx P."/>
            <person name="Pepin K.H."/>
            <person name="Johnson M."/>
            <person name="Thiruvilangam P."/>
            <person name="Bhonagiri V."/>
            <person name="Nash W.E."/>
            <person name="Mardis E.R."/>
            <person name="Wilson R.K."/>
        </authorList>
    </citation>
    <scope>NUCLEOTIDE SEQUENCE [LARGE SCALE GENOMIC DNA]</scope>
    <source>
        <strain evidence="9 10">ATCC 29799</strain>
    </source>
</reference>
<evidence type="ECO:0000256" key="6">
    <source>
        <dbReference type="ARBA" id="ARBA00023136"/>
    </source>
</evidence>
<dbReference type="eggNOG" id="COG3505">
    <property type="taxonomic scope" value="Bacteria"/>
</dbReference>
<dbReference type="NCBIfam" id="NF045973">
    <property type="entry name" value="conju_CD1115"/>
    <property type="match status" value="1"/>
</dbReference>
<dbReference type="EMBL" id="AAXG02000032">
    <property type="protein sequence ID" value="EDM98497.1"/>
    <property type="molecule type" value="Genomic_DNA"/>
</dbReference>
<sequence length="680" mass="75179">MPSGSERGRRQTKGVDAMKSKSVRAAGIVLAVILGVAALFYLGGLISQLTIGYQKWLADGGMTGKATMGTIYFSPLACWRSAMTGSGLKCTFFTAVLAGGLFAFVRLQNRFGSNDYDPRNFTRSKRGTYGTSGWMSEKEMRSVLEVAGPERAKGIILGKTERGSVICLPEDTRLNKHIAVFGASGTMKSRGVIRPALFQSIRRGESVVVADPKSEMFADTAELFKKHGYKVWVYNLLQPEYSDSWNCMFDLGGDTLMAQILTDVIISNTKGDEKGDHFWDNGESNLLKSLILYVDLDSTRTPEERNLAAVYQMLTQHTEKELTMLFDRLPIGHPAKGPYSLFSQASDTVRAGIVLGLGTRLQVLQSEAVRRITRSSDIDLSEPGWSKCAYYIILDDQNSSLEFLSALFFAFLFIKLVRYADSTPEQRCKVPVNIILDEMNNIGTIKDFGRRLSTIRSRALQVIMCSQSLPQLQNRYPNNLWAELLGNADTQIMLGATDDVTAEYFSARSGDMTVEVNSTMTTRQSLALAQVIPQYRYTEGIGRRRVLTPDEVLRLPNDELLIILRGQKVLRAKKFDFTEHPYAKECERTSIQRYQTDPAPAQPPEPPAQSMPAEPDMDKPPGPAPAAAAKQPVKAKPPQAKPKAPVPKTPSSGGQPSELPAKPAKRPKTLYESSRPPADF</sequence>
<keyword evidence="4 8" id="KW-0812">Transmembrane</keyword>
<dbReference type="CDD" id="cd01127">
    <property type="entry name" value="TrwB_TraG_TraD_VirD4"/>
    <property type="match status" value="1"/>
</dbReference>
<dbReference type="InterPro" id="IPR051539">
    <property type="entry name" value="T4SS-coupling_protein"/>
</dbReference>
<dbReference type="STRING" id="411467.BACCAP_03299"/>
<accession>A6NYJ8</accession>
<evidence type="ECO:0000256" key="3">
    <source>
        <dbReference type="ARBA" id="ARBA00022475"/>
    </source>
</evidence>
<dbReference type="PANTHER" id="PTHR37937:SF1">
    <property type="entry name" value="CONJUGATIVE TRANSFER: DNA TRANSPORT"/>
    <property type="match status" value="1"/>
</dbReference>
<evidence type="ECO:0000256" key="8">
    <source>
        <dbReference type="SAM" id="Phobius"/>
    </source>
</evidence>
<dbReference type="PANTHER" id="PTHR37937">
    <property type="entry name" value="CONJUGATIVE TRANSFER: DNA TRANSPORT"/>
    <property type="match status" value="1"/>
</dbReference>
<evidence type="ECO:0000256" key="5">
    <source>
        <dbReference type="ARBA" id="ARBA00022989"/>
    </source>
</evidence>
<dbReference type="InterPro" id="IPR003688">
    <property type="entry name" value="TraG/VirD4"/>
</dbReference>